<proteinExistence type="predicted"/>
<organism evidence="1">
    <name type="scientific">Rhizophora mucronata</name>
    <name type="common">Asiatic mangrove</name>
    <dbReference type="NCBI Taxonomy" id="61149"/>
    <lineage>
        <taxon>Eukaryota</taxon>
        <taxon>Viridiplantae</taxon>
        <taxon>Streptophyta</taxon>
        <taxon>Embryophyta</taxon>
        <taxon>Tracheophyta</taxon>
        <taxon>Spermatophyta</taxon>
        <taxon>Magnoliopsida</taxon>
        <taxon>eudicotyledons</taxon>
        <taxon>Gunneridae</taxon>
        <taxon>Pentapetalae</taxon>
        <taxon>rosids</taxon>
        <taxon>fabids</taxon>
        <taxon>Malpighiales</taxon>
        <taxon>Rhizophoraceae</taxon>
        <taxon>Rhizophora</taxon>
    </lineage>
</organism>
<dbReference type="EMBL" id="GGEC01050295">
    <property type="protein sequence ID" value="MBX30779.1"/>
    <property type="molecule type" value="Transcribed_RNA"/>
</dbReference>
<reference evidence="1" key="1">
    <citation type="submission" date="2018-02" db="EMBL/GenBank/DDBJ databases">
        <title>Rhizophora mucronata_Transcriptome.</title>
        <authorList>
            <person name="Meera S.P."/>
            <person name="Sreeshan A."/>
            <person name="Augustine A."/>
        </authorList>
    </citation>
    <scope>NUCLEOTIDE SEQUENCE</scope>
    <source>
        <tissue evidence="1">Leaf</tissue>
    </source>
</reference>
<accession>A0A2P2MKN3</accession>
<sequence>MIGKNVSNHCMRHVSWLYKPLDGSYSLKI</sequence>
<name>A0A2P2MKN3_RHIMU</name>
<dbReference type="AlphaFoldDB" id="A0A2P2MKN3"/>
<evidence type="ECO:0000313" key="1">
    <source>
        <dbReference type="EMBL" id="MBX30779.1"/>
    </source>
</evidence>
<protein>
    <submittedName>
        <fullName evidence="1">Uncharacterized protein</fullName>
    </submittedName>
</protein>